<evidence type="ECO:0000256" key="7">
    <source>
        <dbReference type="ARBA" id="ARBA00022679"/>
    </source>
</evidence>
<evidence type="ECO:0000259" key="11">
    <source>
        <dbReference type="PROSITE" id="PS50991"/>
    </source>
</evidence>
<keyword evidence="12" id="KW-0012">Acyltransferase</keyword>
<dbReference type="InterPro" id="IPR054692">
    <property type="entry name" value="LeuA-like_post-cat"/>
</dbReference>
<comment type="subcellular location">
    <subcellularLocation>
        <location evidence="10">Cytoplasm</location>
    </subcellularLocation>
</comment>
<evidence type="ECO:0000256" key="6">
    <source>
        <dbReference type="ARBA" id="ARBA00022605"/>
    </source>
</evidence>
<keyword evidence="6 10" id="KW-0028">Amino-acid biosynthesis</keyword>
<feature type="binding site" evidence="10">
    <location>
        <position position="251"/>
    </location>
    <ligand>
        <name>Mg(2+)</name>
        <dbReference type="ChEBI" id="CHEBI:18420"/>
    </ligand>
</feature>
<evidence type="ECO:0000256" key="1">
    <source>
        <dbReference type="ARBA" id="ARBA00000064"/>
    </source>
</evidence>
<keyword evidence="10" id="KW-0963">Cytoplasm</keyword>
<dbReference type="Gene3D" id="3.20.20.70">
    <property type="entry name" value="Aldolase class I"/>
    <property type="match status" value="1"/>
</dbReference>
<comment type="cofactor">
    <cofactor evidence="10">
        <name>Mg(2+)</name>
        <dbReference type="ChEBI" id="CHEBI:18420"/>
    </cofactor>
</comment>
<keyword evidence="7 10" id="KW-0808">Transferase</keyword>
<dbReference type="EC" id="2.3.3.13" evidence="4 10"/>
<comment type="pathway">
    <text evidence="2 10">Amino-acid biosynthesis; L-leucine biosynthesis; L-leucine from 3-methyl-2-oxobutanoate: step 1/4.</text>
</comment>
<comment type="catalytic activity">
    <reaction evidence="1 10">
        <text>3-methyl-2-oxobutanoate + acetyl-CoA + H2O = (2S)-2-isopropylmalate + CoA + H(+)</text>
        <dbReference type="Rhea" id="RHEA:21524"/>
        <dbReference type="ChEBI" id="CHEBI:1178"/>
        <dbReference type="ChEBI" id="CHEBI:11851"/>
        <dbReference type="ChEBI" id="CHEBI:15377"/>
        <dbReference type="ChEBI" id="CHEBI:15378"/>
        <dbReference type="ChEBI" id="CHEBI:57287"/>
        <dbReference type="ChEBI" id="CHEBI:57288"/>
        <dbReference type="EC" id="2.3.3.13"/>
    </reaction>
</comment>
<keyword evidence="10" id="KW-0460">Magnesium</keyword>
<dbReference type="InterPro" id="IPR036230">
    <property type="entry name" value="LeuA_allosteric_dom_sf"/>
</dbReference>
<dbReference type="SMART" id="SM00917">
    <property type="entry name" value="LeuA_dimer"/>
    <property type="match status" value="1"/>
</dbReference>
<evidence type="ECO:0000256" key="10">
    <source>
        <dbReference type="HAMAP-Rule" id="MF_00572"/>
    </source>
</evidence>
<comment type="subunit">
    <text evidence="10">Homodimer.</text>
</comment>
<evidence type="ECO:0000256" key="9">
    <source>
        <dbReference type="ARBA" id="ARBA00023304"/>
    </source>
</evidence>
<protein>
    <recommendedName>
        <fullName evidence="4 10">2-isopropylmalate synthase</fullName>
        <ecNumber evidence="4 10">2.3.3.13</ecNumber>
    </recommendedName>
    <alternativeName>
        <fullName evidence="10">Alpha-IPM synthase</fullName>
    </alternativeName>
    <alternativeName>
        <fullName evidence="10">Alpha-isopropylmalate synthase</fullName>
    </alternativeName>
</protein>
<evidence type="ECO:0000256" key="2">
    <source>
        <dbReference type="ARBA" id="ARBA00004689"/>
    </source>
</evidence>
<dbReference type="UniPathway" id="UPA00048">
    <property type="reaction ID" value="UER00070"/>
</dbReference>
<dbReference type="InterPro" id="IPR013785">
    <property type="entry name" value="Aldolase_TIM"/>
</dbReference>
<dbReference type="AlphaFoldDB" id="A0A833H333"/>
<dbReference type="GO" id="GO:0003985">
    <property type="term" value="F:acetyl-CoA C-acetyltransferase activity"/>
    <property type="evidence" value="ECO:0007669"/>
    <property type="project" value="UniProtKB-UniRule"/>
</dbReference>
<evidence type="ECO:0000256" key="8">
    <source>
        <dbReference type="ARBA" id="ARBA00022723"/>
    </source>
</evidence>
<dbReference type="SUPFAM" id="SSF89000">
    <property type="entry name" value="post-HMGL domain-like"/>
    <property type="match status" value="1"/>
</dbReference>
<keyword evidence="9 10" id="KW-0100">Branched-chain amino acid biosynthesis</keyword>
<dbReference type="Gene3D" id="3.30.160.270">
    <property type="match status" value="1"/>
</dbReference>
<feature type="binding site" evidence="10">
    <location>
        <position position="46"/>
    </location>
    <ligand>
        <name>Mg(2+)</name>
        <dbReference type="ChEBI" id="CHEBI:18420"/>
    </ligand>
</feature>
<dbReference type="PANTHER" id="PTHR46911:SF1">
    <property type="entry name" value="2-ISOPROPYLMALATE SYNTHASE"/>
    <property type="match status" value="1"/>
</dbReference>
<dbReference type="GO" id="GO:0003852">
    <property type="term" value="F:2-isopropylmalate synthase activity"/>
    <property type="evidence" value="ECO:0007669"/>
    <property type="project" value="UniProtKB-UniRule"/>
</dbReference>
<evidence type="ECO:0000256" key="5">
    <source>
        <dbReference type="ARBA" id="ARBA00022430"/>
    </source>
</evidence>
<evidence type="ECO:0000313" key="12">
    <source>
        <dbReference type="EMBL" id="KAB2933663.1"/>
    </source>
</evidence>
<sequence length="570" mass="64077">MTTTSKRPHSPGNKYRQYTQVKLSDRTWPDRMIEKAPIWCSVDLRDGNQALVTPMSLDQKLEMFQLLVDIGFKQIEVGFPSAADVEFRFLRTLVERDLIPADVTVQVLTQAREHLIRRTFEALEGIPKAILHLYNSTSELQRRVVFRMDRPEIRKLAMDGARLVKDLSSETSTQITLEYSPESFTGTELDFAVDVCEGVMEVWQPTRENRIILNLPATVEMSTPNIYADQIEWFCRNLNGRENAIISIHPHNDRGTGVAAAEFALMAGGDRIEGTLFGNGERTGNVDIVTLAMNMFSQGVDPQLNFSNINHIRSVCERSTDIKVHPRHPYAGELVYTAFSGSHQDAINKGLAYRREHGSELWEVPYLPIDPSDVGRTYESIIRINSQSGKGGVAYILDTEFGYSLPRAMHPEMGTLVQQEADKTGREITPDEILQIFQREYLHQEEPLVFESFRSYPDTEDATGEGVVAELAFSMEGRRYELKGRGNGPIDACKNALKQSGFFEYRIENYHEHSLEEGSESRAIAYIQLRSDSGASYFGAGIDVNINKASVKAIFSALNRAAKGAGVMMV</sequence>
<comment type="caution">
    <text evidence="12">The sequence shown here is derived from an EMBL/GenBank/DDBJ whole genome shotgun (WGS) entry which is preliminary data.</text>
</comment>
<evidence type="ECO:0000313" key="13">
    <source>
        <dbReference type="Proteomes" id="UP000460298"/>
    </source>
</evidence>
<dbReference type="PROSITE" id="PS00816">
    <property type="entry name" value="AIPM_HOMOCIT_SYNTH_2"/>
    <property type="match status" value="1"/>
</dbReference>
<dbReference type="GO" id="GO:0005737">
    <property type="term" value="C:cytoplasm"/>
    <property type="evidence" value="ECO:0007669"/>
    <property type="project" value="UniProtKB-SubCell"/>
</dbReference>
<dbReference type="Pfam" id="PF22615">
    <property type="entry name" value="IPMS_D2"/>
    <property type="match status" value="1"/>
</dbReference>
<keyword evidence="5 10" id="KW-0432">Leucine biosynthesis</keyword>
<dbReference type="CDD" id="cd07942">
    <property type="entry name" value="DRE_TIM_LeuA"/>
    <property type="match status" value="1"/>
</dbReference>
<dbReference type="Pfam" id="PF00682">
    <property type="entry name" value="HMGL-like"/>
    <property type="match status" value="1"/>
</dbReference>
<comment type="function">
    <text evidence="10">Catalyzes the condensation of the acetyl group of acetyl-CoA with 3-methyl-2-oxobutanoate (2-ketoisovalerate) to form 3-carboxy-3-hydroxy-4-methylpentanoate (2-isopropylmalate).</text>
</comment>
<accession>A0A833H333</accession>
<dbReference type="NCBIfam" id="NF002991">
    <property type="entry name" value="PRK03739.1"/>
    <property type="match status" value="1"/>
</dbReference>
<proteinExistence type="inferred from homology"/>
<dbReference type="Pfam" id="PF08502">
    <property type="entry name" value="LeuA_dimer"/>
    <property type="match status" value="1"/>
</dbReference>
<dbReference type="HAMAP" id="MF_00572">
    <property type="entry name" value="LeuA_type2"/>
    <property type="match status" value="1"/>
</dbReference>
<evidence type="ECO:0000256" key="4">
    <source>
        <dbReference type="ARBA" id="ARBA00012973"/>
    </source>
</evidence>
<dbReference type="GO" id="GO:0009098">
    <property type="term" value="P:L-leucine biosynthetic process"/>
    <property type="evidence" value="ECO:0007669"/>
    <property type="project" value="UniProtKB-UniRule"/>
</dbReference>
<dbReference type="SUPFAM" id="SSF110921">
    <property type="entry name" value="2-isopropylmalate synthase LeuA, allosteric (dimerisation) domain"/>
    <property type="match status" value="1"/>
</dbReference>
<organism evidence="12 13">
    <name type="scientific">Leptonema illini</name>
    <dbReference type="NCBI Taxonomy" id="183"/>
    <lineage>
        <taxon>Bacteria</taxon>
        <taxon>Pseudomonadati</taxon>
        <taxon>Spirochaetota</taxon>
        <taxon>Spirochaetia</taxon>
        <taxon>Leptospirales</taxon>
        <taxon>Leptospiraceae</taxon>
        <taxon>Leptonema</taxon>
    </lineage>
</organism>
<dbReference type="InterPro" id="IPR002034">
    <property type="entry name" value="AIPM/Hcit_synth_CS"/>
</dbReference>
<name>A0A833H333_9LEPT</name>
<feature type="domain" description="Pyruvate carboxyltransferase" evidence="11">
    <location>
        <begin position="37"/>
        <end position="310"/>
    </location>
</feature>
<dbReference type="EMBL" id="WBUI01000005">
    <property type="protein sequence ID" value="KAB2933663.1"/>
    <property type="molecule type" value="Genomic_DNA"/>
</dbReference>
<dbReference type="PROSITE" id="PS50991">
    <property type="entry name" value="PYR_CT"/>
    <property type="match status" value="1"/>
</dbReference>
<dbReference type="InterPro" id="IPR000891">
    <property type="entry name" value="PYR_CT"/>
</dbReference>
<dbReference type="NCBIfam" id="TIGR00970">
    <property type="entry name" value="leuA_yeast"/>
    <property type="match status" value="1"/>
</dbReference>
<dbReference type="InterPro" id="IPR013709">
    <property type="entry name" value="2-isopropylmalate_synth_dimer"/>
</dbReference>
<dbReference type="InterPro" id="IPR039371">
    <property type="entry name" value="LeuA_N_DRE-TIM"/>
</dbReference>
<feature type="binding site" evidence="10">
    <location>
        <position position="285"/>
    </location>
    <ligand>
        <name>Mg(2+)</name>
        <dbReference type="ChEBI" id="CHEBI:18420"/>
    </ligand>
</feature>
<reference evidence="12 13" key="1">
    <citation type="submission" date="2019-10" db="EMBL/GenBank/DDBJ databases">
        <title>Extracellular Electron Transfer in a Candidatus Methanoperedens spp. Enrichment Culture.</title>
        <authorList>
            <person name="Berger S."/>
            <person name="Rangel Shaw D."/>
            <person name="Berben T."/>
            <person name="In 'T Zandt M."/>
            <person name="Frank J."/>
            <person name="Reimann J."/>
            <person name="Jetten M.S.M."/>
            <person name="Welte C.U."/>
        </authorList>
    </citation>
    <scope>NUCLEOTIDE SEQUENCE [LARGE SCALE GENOMIC DNA]</scope>
    <source>
        <strain evidence="12">SB12</strain>
    </source>
</reference>
<dbReference type="SUPFAM" id="SSF51569">
    <property type="entry name" value="Aldolase"/>
    <property type="match status" value="1"/>
</dbReference>
<dbReference type="GO" id="GO:0000287">
    <property type="term" value="F:magnesium ion binding"/>
    <property type="evidence" value="ECO:0007669"/>
    <property type="project" value="UniProtKB-UniRule"/>
</dbReference>
<feature type="region of interest" description="Regulatory domain" evidence="10">
    <location>
        <begin position="444"/>
        <end position="570"/>
    </location>
</feature>
<gene>
    <name evidence="10 12" type="primary">leuA</name>
    <name evidence="12" type="ORF">F9K24_07415</name>
</gene>
<evidence type="ECO:0000256" key="3">
    <source>
        <dbReference type="ARBA" id="ARBA00009767"/>
    </source>
</evidence>
<feature type="binding site" evidence="10">
    <location>
        <position position="249"/>
    </location>
    <ligand>
        <name>Mg(2+)</name>
        <dbReference type="ChEBI" id="CHEBI:18420"/>
    </ligand>
</feature>
<dbReference type="Proteomes" id="UP000460298">
    <property type="component" value="Unassembled WGS sequence"/>
</dbReference>
<dbReference type="PROSITE" id="PS00815">
    <property type="entry name" value="AIPM_HOMOCIT_SYNTH_1"/>
    <property type="match status" value="1"/>
</dbReference>
<dbReference type="PANTHER" id="PTHR46911">
    <property type="match status" value="1"/>
</dbReference>
<dbReference type="InterPro" id="IPR005668">
    <property type="entry name" value="IPM_Synthase"/>
</dbReference>
<comment type="similarity">
    <text evidence="3 10">Belongs to the alpha-IPM synthase/homocitrate synthase family. LeuA type 2 subfamily.</text>
</comment>
<keyword evidence="8 10" id="KW-0479">Metal-binding</keyword>